<dbReference type="Gene3D" id="2.60.40.2610">
    <property type="entry name" value="Outer membrane usher protein FimD, plug domain"/>
    <property type="match status" value="1"/>
</dbReference>
<keyword evidence="3" id="KW-1185">Reference proteome</keyword>
<dbReference type="RefSeq" id="WP_120403465.1">
    <property type="nucleotide sequence ID" value="NZ_RAXV01000035.1"/>
</dbReference>
<dbReference type="GO" id="GO:0015473">
    <property type="term" value="F:fimbrial usher porin activity"/>
    <property type="evidence" value="ECO:0007669"/>
    <property type="project" value="InterPro"/>
</dbReference>
<sequence length="792" mass="89519">MVIRKLKNTVIAPSVVLLFVCCFQSAAIAAEPTIPTQLNSENSSGTENMITGLWINGIDLKQDALVLKKKNQLFVECAILKAGFVNISVFSFLNDKNIQYCLIDRPDIGIEVDEKSQLLKLSIPAQYLQGQKLQTLQAPKLEFPGLGGFINYNTYFQDGDYNKQLSASTDLNIFWKNMLFNSGHLFQKDYENNQDSGFQSSRLNTSLSFEFPENMTTLKLGDNISTYTGLNQSFYFGGLSFGTNFTGRSGFTYWNTPSIQGSALTQSSVDLIINGAQAYSGRVNPGQFSIDSNIGFNGLGSADVIVKDVLGNTKVQSMDIFVNQRLLRPGLTDYNLSAGKLRYNYAFDDEDYRNWFSSAYVRHGISKYTTLGAVADYSKSLESAGLLWSQYLYKMGLLEINSAYSRVDDWGLDGYTVNAEFKRDLQDYSIGLRSQYYSEDFRMLGLDDYTTGYLPKQEHQVYLSKYNIPVLNNLSLSYVERNYRPATQTDQKIFNLRTSRHIARGLYGSLGISYDAVSKDNASFDLMLSYTFNDSRKSASFSQRDEHETSLQFSHSTYENTGMDYSIGASRSDDVYSGNLSTRMKTNVGELGLQYLQTDNCQYYSANYMGSLVWLGNRFDLSKYIYNSFSLIRIEGSPDIDIYSNGSVIGKTDKNGEIFSYNLHGYAQNTIGFNEDQLSVERNINETYRSITPMNQRGYIIEFKLPEQQKNRDVSFRFIDSNQQSIKKGSIVNFISEQGAKYPVGSNEMITVFGLTDKYYPIEIQTEDFVCKSEFNLNAETQTDKPVTLICQ</sequence>
<dbReference type="InterPro" id="IPR000015">
    <property type="entry name" value="Fimb_usher"/>
</dbReference>
<feature type="chain" id="PRO_5017256812" evidence="1">
    <location>
        <begin position="30"/>
        <end position="792"/>
    </location>
</feature>
<dbReference type="Gene3D" id="2.60.40.3110">
    <property type="match status" value="1"/>
</dbReference>
<keyword evidence="1" id="KW-0732">Signal</keyword>
<proteinExistence type="predicted"/>
<accession>A0A3A8ELF6</accession>
<dbReference type="Pfam" id="PF00577">
    <property type="entry name" value="Usher"/>
    <property type="match status" value="1"/>
</dbReference>
<dbReference type="PANTHER" id="PTHR30451">
    <property type="entry name" value="OUTER MEMBRANE USHER PROTEIN"/>
    <property type="match status" value="1"/>
</dbReference>
<evidence type="ECO:0000313" key="3">
    <source>
        <dbReference type="Proteomes" id="UP000282388"/>
    </source>
</evidence>
<organism evidence="2 3">
    <name type="scientific">Acinetobacter tianfuensis</name>
    <dbReference type="NCBI Taxonomy" id="2419603"/>
    <lineage>
        <taxon>Bacteria</taxon>
        <taxon>Pseudomonadati</taxon>
        <taxon>Pseudomonadota</taxon>
        <taxon>Gammaproteobacteria</taxon>
        <taxon>Moraxellales</taxon>
        <taxon>Moraxellaceae</taxon>
        <taxon>Acinetobacter</taxon>
    </lineage>
</organism>
<dbReference type="PANTHER" id="PTHR30451:SF5">
    <property type="entry name" value="SLR0019 PROTEIN"/>
    <property type="match status" value="1"/>
</dbReference>
<gene>
    <name evidence="2" type="ORF">D7V32_14035</name>
</gene>
<dbReference type="AlphaFoldDB" id="A0A3A8ELF6"/>
<evidence type="ECO:0000313" key="2">
    <source>
        <dbReference type="EMBL" id="RKG29691.1"/>
    </source>
</evidence>
<name>A0A3A8ELF6_9GAMM</name>
<dbReference type="EMBL" id="RAXV01000035">
    <property type="protein sequence ID" value="RKG29691.1"/>
    <property type="molecule type" value="Genomic_DNA"/>
</dbReference>
<protein>
    <submittedName>
        <fullName evidence="2">Fimbrial biogenesis outer membrane usher protein</fullName>
    </submittedName>
</protein>
<dbReference type="GO" id="GO:0009279">
    <property type="term" value="C:cell outer membrane"/>
    <property type="evidence" value="ECO:0007669"/>
    <property type="project" value="TreeGrafter"/>
</dbReference>
<comment type="caution">
    <text evidence="2">The sequence shown here is derived from an EMBL/GenBank/DDBJ whole genome shotgun (WGS) entry which is preliminary data.</text>
</comment>
<dbReference type="Proteomes" id="UP000282388">
    <property type="component" value="Unassembled WGS sequence"/>
</dbReference>
<dbReference type="InterPro" id="IPR042186">
    <property type="entry name" value="FimD_plug_dom"/>
</dbReference>
<dbReference type="OrthoDB" id="8587at2"/>
<dbReference type="GO" id="GO:0009297">
    <property type="term" value="P:pilus assembly"/>
    <property type="evidence" value="ECO:0007669"/>
    <property type="project" value="InterPro"/>
</dbReference>
<feature type="signal peptide" evidence="1">
    <location>
        <begin position="1"/>
        <end position="29"/>
    </location>
</feature>
<reference evidence="2 3" key="1">
    <citation type="submission" date="2018-09" db="EMBL/GenBank/DDBJ databases">
        <title>The draft genome of Acinetobacter spp. strains.</title>
        <authorList>
            <person name="Qin J."/>
            <person name="Feng Y."/>
            <person name="Zong Z."/>
        </authorList>
    </citation>
    <scope>NUCLEOTIDE SEQUENCE [LARGE SCALE GENOMIC DNA]</scope>
    <source>
        <strain evidence="2 3">WCHAc060012</strain>
    </source>
</reference>
<evidence type="ECO:0000256" key="1">
    <source>
        <dbReference type="SAM" id="SignalP"/>
    </source>
</evidence>